<dbReference type="RefSeq" id="XP_013435263.1">
    <property type="nucleotide sequence ID" value="XM_013579809.1"/>
</dbReference>
<dbReference type="OrthoDB" id="4217619at2759"/>
<evidence type="ECO:0000313" key="4">
    <source>
        <dbReference type="Proteomes" id="UP000030754"/>
    </source>
</evidence>
<dbReference type="Gene3D" id="2.30.42.10">
    <property type="match status" value="1"/>
</dbReference>
<reference evidence="3" key="2">
    <citation type="submission" date="2013-10" db="EMBL/GenBank/DDBJ databases">
        <authorList>
            <person name="Aslett M."/>
        </authorList>
    </citation>
    <scope>NUCLEOTIDE SEQUENCE [LARGE SCALE GENOMIC DNA]</scope>
    <source>
        <strain evidence="3">Houghton</strain>
    </source>
</reference>
<dbReference type="EMBL" id="HG723817">
    <property type="protein sequence ID" value="CDJ66796.1"/>
    <property type="molecule type" value="Genomic_DNA"/>
</dbReference>
<dbReference type="InterPro" id="IPR041489">
    <property type="entry name" value="PDZ_6"/>
</dbReference>
<gene>
    <name evidence="3" type="ORF">ENH_00025540</name>
</gene>
<sequence>MESNRRNKVQCERERERQLGNSPRMCAISSHKSLPGTGVALYCWLSYVASTIAEHLFAPAGGSVAAQCKGIPGQCVEQEEQRPHETLAPEQAFEMMKPGVVRVYAIQPELASACKQERCMASPDRDPHVIERFHFLGSGFFFDDRGHVVTAAHVVLRLGDSEEENALNSAADFKQDQGLQGDFVPYRLAIKDSVGRIHPASLCGLDKVTDVAVLRVEGIPNDDSSQTFCKKFDEARPLMGEIVATYAATEHADESIGVAGRVLQPRQTFKSLDSSGCLGFLQLQLLTLPGMSGAPVCNMSGHVVGMLVKKFDMCGLALPSPVVRRVAEALRDTGKFTSPSIGLLVKEEVPCLASSHQKLPRRSTLTVCGVTPGEAADVAGIQEGDRIISVQGERIDSVVQLRELVVLHGGGSMDVTVKRGTDCTADCDDFLFKVGRLRENASPGE</sequence>
<organism evidence="3 4">
    <name type="scientific">Eimeria necatrix</name>
    <dbReference type="NCBI Taxonomy" id="51315"/>
    <lineage>
        <taxon>Eukaryota</taxon>
        <taxon>Sar</taxon>
        <taxon>Alveolata</taxon>
        <taxon>Apicomplexa</taxon>
        <taxon>Conoidasida</taxon>
        <taxon>Coccidia</taxon>
        <taxon>Eucoccidiorida</taxon>
        <taxon>Eimeriorina</taxon>
        <taxon>Eimeriidae</taxon>
        <taxon>Eimeria</taxon>
    </lineage>
</organism>
<dbReference type="InterPro" id="IPR043504">
    <property type="entry name" value="Peptidase_S1_PA_chymotrypsin"/>
</dbReference>
<dbReference type="SMART" id="SM00228">
    <property type="entry name" value="PDZ"/>
    <property type="match status" value="1"/>
</dbReference>
<name>U6MS09_9EIME</name>
<protein>
    <submittedName>
        <fullName evidence="3">Serine protease Do, related</fullName>
    </submittedName>
</protein>
<comment type="similarity">
    <text evidence="1">Belongs to the peptidase S1C family.</text>
</comment>
<evidence type="ECO:0000313" key="3">
    <source>
        <dbReference type="EMBL" id="CDJ66796.1"/>
    </source>
</evidence>
<evidence type="ECO:0000256" key="1">
    <source>
        <dbReference type="ARBA" id="ARBA00010541"/>
    </source>
</evidence>
<dbReference type="Proteomes" id="UP000030754">
    <property type="component" value="Unassembled WGS sequence"/>
</dbReference>
<dbReference type="Gene3D" id="2.40.10.10">
    <property type="entry name" value="Trypsin-like serine proteases"/>
    <property type="match status" value="2"/>
</dbReference>
<dbReference type="AlphaFoldDB" id="U6MS09"/>
<dbReference type="SUPFAM" id="SSF50156">
    <property type="entry name" value="PDZ domain-like"/>
    <property type="match status" value="1"/>
</dbReference>
<proteinExistence type="inferred from homology"/>
<dbReference type="VEuPathDB" id="ToxoDB:ENH_00025540"/>
<dbReference type="Pfam" id="PF17820">
    <property type="entry name" value="PDZ_6"/>
    <property type="match status" value="1"/>
</dbReference>
<dbReference type="GO" id="GO:0004252">
    <property type="term" value="F:serine-type endopeptidase activity"/>
    <property type="evidence" value="ECO:0007669"/>
    <property type="project" value="TreeGrafter"/>
</dbReference>
<keyword evidence="3" id="KW-0378">Hydrolase</keyword>
<feature type="domain" description="PDZ" evidence="2">
    <location>
        <begin position="339"/>
        <end position="421"/>
    </location>
</feature>
<dbReference type="InterPro" id="IPR009003">
    <property type="entry name" value="Peptidase_S1_PA"/>
</dbReference>
<reference evidence="3" key="1">
    <citation type="submission" date="2013-10" db="EMBL/GenBank/DDBJ databases">
        <title>Genomic analysis of the causative agents of coccidiosis in chickens.</title>
        <authorList>
            <person name="Reid A.J."/>
            <person name="Blake D."/>
            <person name="Billington K."/>
            <person name="Browne H."/>
            <person name="Dunn M."/>
            <person name="Hung S."/>
            <person name="Kawahara F."/>
            <person name="Miranda-Saavedra D."/>
            <person name="Mourier T."/>
            <person name="Nagra H."/>
            <person name="Otto T.D."/>
            <person name="Rawlings N."/>
            <person name="Sanchez A."/>
            <person name="Sanders M."/>
            <person name="Subramaniam C."/>
            <person name="Tay Y."/>
            <person name="Dear P."/>
            <person name="Doerig C."/>
            <person name="Gruber A."/>
            <person name="Parkinson J."/>
            <person name="Shirley M."/>
            <person name="Wan K.L."/>
            <person name="Berriman M."/>
            <person name="Tomley F."/>
            <person name="Pain A."/>
        </authorList>
    </citation>
    <scope>NUCLEOTIDE SEQUENCE [LARGE SCALE GENOMIC DNA]</scope>
    <source>
        <strain evidence="3">Houghton</strain>
    </source>
</reference>
<dbReference type="GeneID" id="25472723"/>
<dbReference type="Pfam" id="PF13365">
    <property type="entry name" value="Trypsin_2"/>
    <property type="match status" value="1"/>
</dbReference>
<dbReference type="InterPro" id="IPR001478">
    <property type="entry name" value="PDZ"/>
</dbReference>
<dbReference type="PANTHER" id="PTHR22939">
    <property type="entry name" value="SERINE PROTEASE FAMILY S1C HTRA-RELATED"/>
    <property type="match status" value="1"/>
</dbReference>
<evidence type="ECO:0000259" key="2">
    <source>
        <dbReference type="SMART" id="SM00228"/>
    </source>
</evidence>
<accession>U6MS09</accession>
<keyword evidence="3" id="KW-0645">Protease</keyword>
<keyword evidence="4" id="KW-1185">Reference proteome</keyword>
<dbReference type="PANTHER" id="PTHR22939:SF129">
    <property type="entry name" value="SERINE PROTEASE HTRA2, MITOCHONDRIAL"/>
    <property type="match status" value="1"/>
</dbReference>
<dbReference type="GO" id="GO:0006508">
    <property type="term" value="P:proteolysis"/>
    <property type="evidence" value="ECO:0007669"/>
    <property type="project" value="UniProtKB-KW"/>
</dbReference>
<dbReference type="SUPFAM" id="SSF50494">
    <property type="entry name" value="Trypsin-like serine proteases"/>
    <property type="match status" value="1"/>
</dbReference>
<dbReference type="InterPro" id="IPR036034">
    <property type="entry name" value="PDZ_sf"/>
</dbReference>